<reference evidence="1" key="1">
    <citation type="submission" date="2023-11" db="EMBL/GenBank/DDBJ databases">
        <authorList>
            <person name="Poullet M."/>
        </authorList>
    </citation>
    <scope>NUCLEOTIDE SEQUENCE</scope>
    <source>
        <strain evidence="1">E1834</strain>
    </source>
</reference>
<dbReference type="Proteomes" id="UP001497535">
    <property type="component" value="Unassembled WGS sequence"/>
</dbReference>
<keyword evidence="2" id="KW-1185">Reference proteome</keyword>
<comment type="caution">
    <text evidence="1">The sequence shown here is derived from an EMBL/GenBank/DDBJ whole genome shotgun (WGS) entry which is preliminary data.</text>
</comment>
<sequence length="76" mass="9538">MFDPTNSIYFNELFRSTLDLRLTFEHFRFRLITQITPNFLHQILQRADFRLRILLYKSQTYLPYIQRLFWSARYKN</sequence>
<proteinExistence type="predicted"/>
<evidence type="ECO:0000313" key="2">
    <source>
        <dbReference type="Proteomes" id="UP001497535"/>
    </source>
</evidence>
<gene>
    <name evidence="1" type="ORF">MENTE1834_LOCUS43669</name>
</gene>
<name>A0ACB1AWA8_MELEN</name>
<organism evidence="1 2">
    <name type="scientific">Meloidogyne enterolobii</name>
    <name type="common">Root-knot nematode worm</name>
    <name type="synonym">Meloidogyne mayaguensis</name>
    <dbReference type="NCBI Taxonomy" id="390850"/>
    <lineage>
        <taxon>Eukaryota</taxon>
        <taxon>Metazoa</taxon>
        <taxon>Ecdysozoa</taxon>
        <taxon>Nematoda</taxon>
        <taxon>Chromadorea</taxon>
        <taxon>Rhabditida</taxon>
        <taxon>Tylenchina</taxon>
        <taxon>Tylenchomorpha</taxon>
        <taxon>Tylenchoidea</taxon>
        <taxon>Meloidogynidae</taxon>
        <taxon>Meloidogyninae</taxon>
        <taxon>Meloidogyne</taxon>
    </lineage>
</organism>
<evidence type="ECO:0000313" key="1">
    <source>
        <dbReference type="EMBL" id="CAK5107292.1"/>
    </source>
</evidence>
<accession>A0ACB1AWA8</accession>
<protein>
    <submittedName>
        <fullName evidence="1">Uncharacterized protein</fullName>
    </submittedName>
</protein>
<dbReference type="EMBL" id="CAVMJV010000125">
    <property type="protein sequence ID" value="CAK5107292.1"/>
    <property type="molecule type" value="Genomic_DNA"/>
</dbReference>